<reference evidence="3" key="1">
    <citation type="submission" date="2009-07" db="EMBL/GenBank/DDBJ databases">
        <authorList>
            <consortium name="US DOE Joint Genome Institute (JGI-PGF)"/>
            <person name="Lucas S."/>
            <person name="Copeland A."/>
            <person name="Lapidus A."/>
            <person name="Glavina del Rio T."/>
            <person name="Tice H."/>
            <person name="Bruce D."/>
            <person name="Goodwin L."/>
            <person name="Pitluck S."/>
            <person name="Larimer F."/>
            <person name="Land M.L."/>
            <person name="Mouttaki H."/>
            <person name="He Z."/>
            <person name="Zhou J."/>
            <person name="Hemme C.L."/>
        </authorList>
    </citation>
    <scope>NUCLEOTIDE SEQUENCE</scope>
    <source>
        <strain evidence="3">DSM 2782</strain>
    </source>
</reference>
<dbReference type="InterPro" id="IPR038765">
    <property type="entry name" value="Papain-like_cys_pep_sf"/>
</dbReference>
<feature type="domain" description="Transglutaminase-like" evidence="2">
    <location>
        <begin position="180"/>
        <end position="240"/>
    </location>
</feature>
<dbReference type="Gene3D" id="3.10.620.30">
    <property type="match status" value="1"/>
</dbReference>
<organism evidence="3 4">
    <name type="scientific">Ruminiclostridium papyrosolvens DSM 2782</name>
    <dbReference type="NCBI Taxonomy" id="588581"/>
    <lineage>
        <taxon>Bacteria</taxon>
        <taxon>Bacillati</taxon>
        <taxon>Bacillota</taxon>
        <taxon>Clostridia</taxon>
        <taxon>Eubacteriales</taxon>
        <taxon>Oscillospiraceae</taxon>
        <taxon>Ruminiclostridium</taxon>
    </lineage>
</organism>
<comment type="caution">
    <text evidence="3">The sequence shown here is derived from an EMBL/GenBank/DDBJ whole genome shotgun (WGS) entry which is preliminary data.</text>
</comment>
<keyword evidence="4" id="KW-1185">Reference proteome</keyword>
<dbReference type="PANTHER" id="PTHR33490">
    <property type="entry name" value="BLR5614 PROTEIN-RELATED"/>
    <property type="match status" value="1"/>
</dbReference>
<keyword evidence="1" id="KW-0732">Signal</keyword>
<dbReference type="OrthoDB" id="1817605at2"/>
<evidence type="ECO:0000313" key="4">
    <source>
        <dbReference type="Proteomes" id="UP000003860"/>
    </source>
</evidence>
<dbReference type="SMART" id="SM00460">
    <property type="entry name" value="TGc"/>
    <property type="match status" value="1"/>
</dbReference>
<reference evidence="3" key="2">
    <citation type="submission" date="2011-01" db="EMBL/GenBank/DDBJ databases">
        <title>The Non-contiguous Finished genome of Clostridium papyrosolvens.</title>
        <authorList>
            <person name="Lucas S."/>
            <person name="Copeland A."/>
            <person name="Lapidus A."/>
            <person name="Cheng J.-F."/>
            <person name="Goodwin L."/>
            <person name="Pitluck S."/>
            <person name="Misra M."/>
            <person name="Chertkov O."/>
            <person name="Detter J.C."/>
            <person name="Han C."/>
            <person name="Tapia R."/>
            <person name="Land M."/>
            <person name="Hauser L."/>
            <person name="Kyrpides N."/>
            <person name="Ivanova N."/>
            <person name="Pagani I."/>
            <person name="Mouttaki H."/>
            <person name="He Z."/>
            <person name="Zhou J."/>
            <person name="Hemme C.L."/>
            <person name="Woyke T."/>
        </authorList>
    </citation>
    <scope>NUCLEOTIDE SEQUENCE [LARGE SCALE GENOMIC DNA]</scope>
    <source>
        <strain evidence="3">DSM 2782</strain>
    </source>
</reference>
<dbReference type="SUPFAM" id="SSF54001">
    <property type="entry name" value="Cysteine proteinases"/>
    <property type="match status" value="1"/>
</dbReference>
<protein>
    <submittedName>
        <fullName evidence="3">Transglutaminase domain-containing protein</fullName>
    </submittedName>
</protein>
<dbReference type="STRING" id="588581.Cpap_4058"/>
<dbReference type="AlphaFoldDB" id="F1T819"/>
<dbReference type="Proteomes" id="UP000003860">
    <property type="component" value="Unassembled WGS sequence"/>
</dbReference>
<dbReference type="eggNOG" id="COG1305">
    <property type="taxonomic scope" value="Bacteria"/>
</dbReference>
<evidence type="ECO:0000259" key="2">
    <source>
        <dbReference type="SMART" id="SM00460"/>
    </source>
</evidence>
<dbReference type="EMBL" id="ACXX02000001">
    <property type="protein sequence ID" value="EGD49617.1"/>
    <property type="molecule type" value="Genomic_DNA"/>
</dbReference>
<proteinExistence type="predicted"/>
<gene>
    <name evidence="3" type="ORF">Cpap_4058</name>
</gene>
<feature type="chain" id="PRO_5039591791" evidence="1">
    <location>
        <begin position="26"/>
        <end position="266"/>
    </location>
</feature>
<dbReference type="PANTHER" id="PTHR33490:SF3">
    <property type="entry name" value="CONSERVED INTEGRAL MEMBRANE PROTEIN"/>
    <property type="match status" value="1"/>
</dbReference>
<sequence>MFKKLSAILSLVLVLSIFFSTTVVRGESTAIDKSNLRNGIISINYSSDSGAKTKVVITKDGVKYTYNLNNNGVYPLTLGDGDYDVSVWENIEGNSYQLIEDDTITLDLKDKNKVFLQSIQLINWNNDMEVIKKAASLTKNLKTDNEKAIAIYNYVVKNYKYDYSKISKVSADYITDIPTVYKKSKGICYDFAVIYSAMLRSVGIPAKMVTGYKSDIKTYHAWNEVYIKEINKWVTIDTTYDSTKLSNNKKVSMIKQNSDYKVMKIY</sequence>
<dbReference type="InterPro" id="IPR002931">
    <property type="entry name" value="Transglutaminase-like"/>
</dbReference>
<dbReference type="RefSeq" id="WP_004616475.1">
    <property type="nucleotide sequence ID" value="NZ_ACXX02000001.1"/>
</dbReference>
<feature type="signal peptide" evidence="1">
    <location>
        <begin position="1"/>
        <end position="25"/>
    </location>
</feature>
<evidence type="ECO:0000313" key="3">
    <source>
        <dbReference type="EMBL" id="EGD49617.1"/>
    </source>
</evidence>
<dbReference type="Pfam" id="PF01841">
    <property type="entry name" value="Transglut_core"/>
    <property type="match status" value="1"/>
</dbReference>
<evidence type="ECO:0000256" key="1">
    <source>
        <dbReference type="SAM" id="SignalP"/>
    </source>
</evidence>
<name>F1T819_9FIRM</name>
<accession>F1T819</accession>